<feature type="domain" description="Ribosome recycling factor" evidence="4">
    <location>
        <begin position="188"/>
        <end position="346"/>
    </location>
</feature>
<evidence type="ECO:0000313" key="6">
    <source>
        <dbReference type="Proteomes" id="UP000007797"/>
    </source>
</evidence>
<keyword evidence="6" id="KW-1185">Reference proteome</keyword>
<dbReference type="InterPro" id="IPR023584">
    <property type="entry name" value="Ribosome_recyc_fac_dom"/>
</dbReference>
<reference evidence="6" key="1">
    <citation type="journal article" date="2011" name="Genome Res.">
        <title>Phylogeny-wide analysis of social amoeba genomes highlights ancient origins for complex intercellular communication.</title>
        <authorList>
            <person name="Heidel A.J."/>
            <person name="Lawal H.M."/>
            <person name="Felder M."/>
            <person name="Schilde C."/>
            <person name="Helps N.R."/>
            <person name="Tunggal B."/>
            <person name="Rivero F."/>
            <person name="John U."/>
            <person name="Schleicher M."/>
            <person name="Eichinger L."/>
            <person name="Platzer M."/>
            <person name="Noegel A.A."/>
            <person name="Schaap P."/>
            <person name="Gloeckner G."/>
        </authorList>
    </citation>
    <scope>NUCLEOTIDE SEQUENCE [LARGE SCALE GENOMIC DNA]</scope>
    <source>
        <strain evidence="6">SH3</strain>
    </source>
</reference>
<organism evidence="5 6">
    <name type="scientific">Cavenderia fasciculata</name>
    <name type="common">Slime mold</name>
    <name type="synonym">Dictyostelium fasciculatum</name>
    <dbReference type="NCBI Taxonomy" id="261658"/>
    <lineage>
        <taxon>Eukaryota</taxon>
        <taxon>Amoebozoa</taxon>
        <taxon>Evosea</taxon>
        <taxon>Eumycetozoa</taxon>
        <taxon>Dictyostelia</taxon>
        <taxon>Acytosteliales</taxon>
        <taxon>Cavenderiaceae</taxon>
        <taxon>Cavenderia</taxon>
    </lineage>
</organism>
<feature type="compositionally biased region" description="Basic and acidic residues" evidence="3">
    <location>
        <begin position="1"/>
        <end position="21"/>
    </location>
</feature>
<dbReference type="Gene3D" id="3.30.1360.40">
    <property type="match status" value="1"/>
</dbReference>
<dbReference type="Proteomes" id="UP000007797">
    <property type="component" value="Unassembled WGS sequence"/>
</dbReference>
<dbReference type="Gene3D" id="1.10.132.20">
    <property type="entry name" value="Ribosome-recycling factor"/>
    <property type="match status" value="1"/>
</dbReference>
<dbReference type="PANTHER" id="PTHR20982:SF3">
    <property type="entry name" value="MITOCHONDRIAL RIBOSOME RECYCLING FACTOR PSEUDO 1"/>
    <property type="match status" value="1"/>
</dbReference>
<dbReference type="FunFam" id="3.30.1360.40:FF:000001">
    <property type="entry name" value="Ribosome-recycling factor"/>
    <property type="match status" value="1"/>
</dbReference>
<evidence type="ECO:0000259" key="4">
    <source>
        <dbReference type="Pfam" id="PF01765"/>
    </source>
</evidence>
<dbReference type="InterPro" id="IPR002661">
    <property type="entry name" value="Ribosome_recyc_fac"/>
</dbReference>
<dbReference type="SUPFAM" id="SSF55194">
    <property type="entry name" value="Ribosome recycling factor, RRF"/>
    <property type="match status" value="1"/>
</dbReference>
<gene>
    <name evidence="5" type="ORF">DFA_04605</name>
</gene>
<dbReference type="EMBL" id="GL883009">
    <property type="protein sequence ID" value="EGG22477.1"/>
    <property type="molecule type" value="Genomic_DNA"/>
</dbReference>
<keyword evidence="2" id="KW-0648">Protein biosynthesis</keyword>
<name>F4PQ14_CACFS</name>
<dbReference type="PANTHER" id="PTHR20982">
    <property type="entry name" value="RIBOSOME RECYCLING FACTOR"/>
    <property type="match status" value="1"/>
</dbReference>
<evidence type="ECO:0000256" key="3">
    <source>
        <dbReference type="SAM" id="MobiDB-lite"/>
    </source>
</evidence>
<protein>
    <recommendedName>
        <fullName evidence="4">Ribosome recycling factor domain-containing protein</fullName>
    </recommendedName>
</protein>
<dbReference type="GO" id="GO:0006412">
    <property type="term" value="P:translation"/>
    <property type="evidence" value="ECO:0007669"/>
    <property type="project" value="UniProtKB-KW"/>
</dbReference>
<dbReference type="GO" id="GO:0043023">
    <property type="term" value="F:ribosomal large subunit binding"/>
    <property type="evidence" value="ECO:0007669"/>
    <property type="project" value="TreeGrafter"/>
</dbReference>
<dbReference type="AlphaFoldDB" id="F4PQ14"/>
<dbReference type="OrthoDB" id="407355at2759"/>
<sequence>MATTDDRRASPNESSHRDTPLFKRALLRRRGDNSLLYKISSKEGYNLDSSSLNEIGREKEEEEERMQRVVNKPTTVSKLLTQCMNNGEQQPLRQTSSVKISPTYSYTSATLLSTAPGSAPSPLIRTFLSRSSSMPYIRTPSMFLERAAKKGGGGGKDKGKEEIPYANIKQVDLSTMKQRCEATMDFVKRQFGDIRVGRAGPELLERITVETPNGNMQIQHMAMITIKDALTLHITPYDPNMLKNIEKALQKSDLGLNPTAVGTLIRISLPKPTQDLRNKLLKNVNTISEEAKVSVRRHRKETTDSVVKQFRLTKDDEKTIEKNIQKMTDDFIAQVTKATESKVKEINS</sequence>
<dbReference type="RefSeq" id="XP_004360328.1">
    <property type="nucleotide sequence ID" value="XM_004360271.1"/>
</dbReference>
<dbReference type="GO" id="GO:0005739">
    <property type="term" value="C:mitochondrion"/>
    <property type="evidence" value="ECO:0007669"/>
    <property type="project" value="TreeGrafter"/>
</dbReference>
<evidence type="ECO:0000256" key="1">
    <source>
        <dbReference type="ARBA" id="ARBA00005912"/>
    </source>
</evidence>
<proteinExistence type="inferred from homology"/>
<dbReference type="KEGG" id="dfa:DFA_04605"/>
<evidence type="ECO:0000256" key="2">
    <source>
        <dbReference type="ARBA" id="ARBA00022917"/>
    </source>
</evidence>
<evidence type="ECO:0000313" key="5">
    <source>
        <dbReference type="EMBL" id="EGG22477.1"/>
    </source>
</evidence>
<accession>F4PQ14</accession>
<dbReference type="STRING" id="1054147.F4PQ14"/>
<dbReference type="GeneID" id="14874555"/>
<feature type="region of interest" description="Disordered" evidence="3">
    <location>
        <begin position="1"/>
        <end position="25"/>
    </location>
</feature>
<comment type="similarity">
    <text evidence="1">Belongs to the RRF family.</text>
</comment>
<dbReference type="InterPro" id="IPR036191">
    <property type="entry name" value="RRF_sf"/>
</dbReference>
<dbReference type="Pfam" id="PF01765">
    <property type="entry name" value="RRF"/>
    <property type="match status" value="1"/>
</dbReference>